<reference evidence="2" key="1">
    <citation type="journal article" date="2015" name="Genome Announc.">
        <title>Complete Genome Sequence of Yersinia ruckeri Strain CSF007-82, Etiologic Agent of Red Mouth Disease in Salmonid Fish.</title>
        <authorList>
            <person name="Nelson M.C."/>
            <person name="LaPatra S.E."/>
            <person name="Welch T.J."/>
            <person name="Graf J."/>
        </authorList>
    </citation>
    <scope>NUCLEOTIDE SEQUENCE</scope>
    <source>
        <strain evidence="2">CSF007-82</strain>
    </source>
</reference>
<proteinExistence type="predicted"/>
<sequence>MEMVYLNIGIILNLLIKVILNRGFVKLNTHSLILFFIYYLGNLCLLINLLFLF</sequence>
<dbReference type="EMBL" id="LN681231">
    <property type="protein sequence ID" value="CEK26154.1"/>
    <property type="molecule type" value="Genomic_DNA"/>
</dbReference>
<dbReference type="AlphaFoldDB" id="A0A0A8VDU9"/>
<organism evidence="2">
    <name type="scientific">Yersinia ruckeri</name>
    <dbReference type="NCBI Taxonomy" id="29486"/>
    <lineage>
        <taxon>Bacteria</taxon>
        <taxon>Pseudomonadati</taxon>
        <taxon>Pseudomonadota</taxon>
        <taxon>Gammaproteobacteria</taxon>
        <taxon>Enterobacterales</taxon>
        <taxon>Yersiniaceae</taxon>
        <taxon>Yersinia</taxon>
    </lineage>
</organism>
<accession>A0A0A8VDU9</accession>
<keyword evidence="1" id="KW-0472">Membrane</keyword>
<evidence type="ECO:0000313" key="2">
    <source>
        <dbReference type="EMBL" id="CEK26154.1"/>
    </source>
</evidence>
<evidence type="ECO:0000256" key="1">
    <source>
        <dbReference type="SAM" id="Phobius"/>
    </source>
</evidence>
<feature type="transmembrane region" description="Helical" evidence="1">
    <location>
        <begin position="6"/>
        <end position="25"/>
    </location>
</feature>
<gene>
    <name evidence="2" type="ORF">CSF007_1830</name>
</gene>
<name>A0A0A8VDU9_YERRU</name>
<keyword evidence="1" id="KW-1133">Transmembrane helix</keyword>
<feature type="transmembrane region" description="Helical" evidence="1">
    <location>
        <begin position="32"/>
        <end position="52"/>
    </location>
</feature>
<keyword evidence="1" id="KW-0812">Transmembrane</keyword>
<protein>
    <submittedName>
        <fullName evidence="2">Uncharacterized protein</fullName>
    </submittedName>
</protein>